<dbReference type="EMBL" id="CP021748">
    <property type="protein sequence ID" value="ARX86185.1"/>
    <property type="molecule type" value="Genomic_DNA"/>
</dbReference>
<organism evidence="1 2">
    <name type="scientific">Streptomyces alboflavus</name>
    <dbReference type="NCBI Taxonomy" id="67267"/>
    <lineage>
        <taxon>Bacteria</taxon>
        <taxon>Bacillati</taxon>
        <taxon>Actinomycetota</taxon>
        <taxon>Actinomycetes</taxon>
        <taxon>Kitasatosporales</taxon>
        <taxon>Streptomycetaceae</taxon>
        <taxon>Streptomyces</taxon>
    </lineage>
</organism>
<sequence length="32" mass="3397">MLEQALAALGGADEDDAQGDWLKAVGPYFTRS</sequence>
<keyword evidence="2" id="KW-1185">Reference proteome</keyword>
<evidence type="ECO:0000313" key="1">
    <source>
        <dbReference type="EMBL" id="ARX86185.1"/>
    </source>
</evidence>
<protein>
    <submittedName>
        <fullName evidence="1">Uncharacterized protein</fullName>
    </submittedName>
</protein>
<gene>
    <name evidence="1" type="ORF">SMD44_05654</name>
</gene>
<accession>A0A1Z1WIB7</accession>
<dbReference type="AlphaFoldDB" id="A0A1Z1WIB7"/>
<name>A0A1Z1WIB7_9ACTN</name>
<reference evidence="1 2" key="1">
    <citation type="submission" date="2017-05" db="EMBL/GenBank/DDBJ databases">
        <title>Streptomyces alboflavus Genome sequencing and assembly.</title>
        <authorList>
            <person name="Wang Y."/>
            <person name="Du B."/>
            <person name="Ding Y."/>
            <person name="Liu H."/>
            <person name="Hou Q."/>
            <person name="Liu K."/>
            <person name="Wang C."/>
            <person name="Yao L."/>
        </authorList>
    </citation>
    <scope>NUCLEOTIDE SEQUENCE [LARGE SCALE GENOMIC DNA]</scope>
    <source>
        <strain evidence="1 2">MDJK44</strain>
    </source>
</reference>
<dbReference type="KEGG" id="salf:SMD44_05654"/>
<dbReference type="Proteomes" id="UP000195880">
    <property type="component" value="Chromosome"/>
</dbReference>
<evidence type="ECO:0000313" key="2">
    <source>
        <dbReference type="Proteomes" id="UP000195880"/>
    </source>
</evidence>
<proteinExistence type="predicted"/>